<keyword evidence="6" id="KW-0769">Symport</keyword>
<dbReference type="Pfam" id="PF07690">
    <property type="entry name" value="MFS_1"/>
    <property type="match status" value="1"/>
</dbReference>
<evidence type="ECO:0000256" key="9">
    <source>
        <dbReference type="ARBA" id="ARBA00037295"/>
    </source>
</evidence>
<feature type="transmembrane region" description="Helical" evidence="11">
    <location>
        <begin position="208"/>
        <end position="225"/>
    </location>
</feature>
<feature type="domain" description="Major facilitator superfamily (MFS) profile" evidence="12">
    <location>
        <begin position="31"/>
        <end position="442"/>
    </location>
</feature>
<evidence type="ECO:0000256" key="4">
    <source>
        <dbReference type="ARBA" id="ARBA00022475"/>
    </source>
</evidence>
<comment type="caution">
    <text evidence="13">The sequence shown here is derived from an EMBL/GenBank/DDBJ whole genome shotgun (WGS) entry which is preliminary data.</text>
</comment>
<feature type="transmembrane region" description="Helical" evidence="11">
    <location>
        <begin position="128"/>
        <end position="148"/>
    </location>
</feature>
<dbReference type="PANTHER" id="PTHR43045">
    <property type="entry name" value="SHIKIMATE TRANSPORTER"/>
    <property type="match status" value="1"/>
</dbReference>
<dbReference type="Gene3D" id="1.20.1250.20">
    <property type="entry name" value="MFS general substrate transporter like domains"/>
    <property type="match status" value="2"/>
</dbReference>
<dbReference type="EMBL" id="PEBX01000063">
    <property type="protein sequence ID" value="PTQ55891.1"/>
    <property type="molecule type" value="Genomic_DNA"/>
</dbReference>
<keyword evidence="7 11" id="KW-1133">Transmembrane helix</keyword>
<organism evidence="13 14">
    <name type="scientific">Candidatus Carbonibacillus altaicus</name>
    <dbReference type="NCBI Taxonomy" id="2163959"/>
    <lineage>
        <taxon>Bacteria</taxon>
        <taxon>Bacillati</taxon>
        <taxon>Bacillota</taxon>
        <taxon>Bacilli</taxon>
        <taxon>Bacillales</taxon>
        <taxon>Candidatus Carbonibacillus</taxon>
    </lineage>
</organism>
<evidence type="ECO:0000256" key="2">
    <source>
        <dbReference type="ARBA" id="ARBA00008240"/>
    </source>
</evidence>
<feature type="transmembrane region" description="Helical" evidence="11">
    <location>
        <begin position="169"/>
        <end position="196"/>
    </location>
</feature>
<accession>A0A2R6XZP6</accession>
<evidence type="ECO:0000256" key="10">
    <source>
        <dbReference type="ARBA" id="ARBA00039918"/>
    </source>
</evidence>
<feature type="transmembrane region" description="Helical" evidence="11">
    <location>
        <begin position="388"/>
        <end position="409"/>
    </location>
</feature>
<dbReference type="InterPro" id="IPR036259">
    <property type="entry name" value="MFS_trans_sf"/>
</dbReference>
<evidence type="ECO:0000256" key="6">
    <source>
        <dbReference type="ARBA" id="ARBA00022847"/>
    </source>
</evidence>
<gene>
    <name evidence="13" type="ORF">BSOLF_1237</name>
</gene>
<evidence type="ECO:0000256" key="11">
    <source>
        <dbReference type="SAM" id="Phobius"/>
    </source>
</evidence>
<proteinExistence type="inferred from homology"/>
<keyword evidence="5 11" id="KW-0812">Transmembrane</keyword>
<name>A0A2R6XZP6_9BACL</name>
<dbReference type="PANTHER" id="PTHR43045:SF1">
    <property type="entry name" value="SHIKIMATE TRANSPORTER"/>
    <property type="match status" value="1"/>
</dbReference>
<dbReference type="SUPFAM" id="SSF103473">
    <property type="entry name" value="MFS general substrate transporter"/>
    <property type="match status" value="1"/>
</dbReference>
<feature type="transmembrane region" description="Helical" evidence="11">
    <location>
        <begin position="347"/>
        <end position="368"/>
    </location>
</feature>
<evidence type="ECO:0000313" key="14">
    <source>
        <dbReference type="Proteomes" id="UP000244338"/>
    </source>
</evidence>
<feature type="transmembrane region" description="Helical" evidence="11">
    <location>
        <begin position="323"/>
        <end position="341"/>
    </location>
</feature>
<dbReference type="GO" id="GO:0005886">
    <property type="term" value="C:plasma membrane"/>
    <property type="evidence" value="ECO:0007669"/>
    <property type="project" value="UniProtKB-SubCell"/>
</dbReference>
<feature type="transmembrane region" description="Helical" evidence="11">
    <location>
        <begin position="72"/>
        <end position="92"/>
    </location>
</feature>
<dbReference type="InterPro" id="IPR011701">
    <property type="entry name" value="MFS"/>
</dbReference>
<evidence type="ECO:0000256" key="1">
    <source>
        <dbReference type="ARBA" id="ARBA00004651"/>
    </source>
</evidence>
<dbReference type="CDD" id="cd17369">
    <property type="entry name" value="MFS_ShiA_like"/>
    <property type="match status" value="1"/>
</dbReference>
<feature type="transmembrane region" description="Helical" evidence="11">
    <location>
        <begin position="104"/>
        <end position="122"/>
    </location>
</feature>
<feature type="transmembrane region" description="Helical" evidence="11">
    <location>
        <begin position="258"/>
        <end position="281"/>
    </location>
</feature>
<feature type="transmembrane region" description="Helical" evidence="11">
    <location>
        <begin position="293"/>
        <end position="311"/>
    </location>
</feature>
<keyword evidence="8 11" id="KW-0472">Membrane</keyword>
<evidence type="ECO:0000313" key="13">
    <source>
        <dbReference type="EMBL" id="PTQ55891.1"/>
    </source>
</evidence>
<dbReference type="PROSITE" id="PS50850">
    <property type="entry name" value="MFS"/>
    <property type="match status" value="1"/>
</dbReference>
<reference evidence="14" key="1">
    <citation type="journal article" date="2018" name="Sci. Rep.">
        <title>Lignite coal burning seam in the remote Altai Mountains harbors a hydrogen-driven thermophilic microbial community.</title>
        <authorList>
            <person name="Kadnikov V.V."/>
            <person name="Mardanov A.V."/>
            <person name="Ivasenko D.A."/>
            <person name="Antsiferov D.V."/>
            <person name="Beletsky A.V."/>
            <person name="Karnachuk O.V."/>
            <person name="Ravin N.V."/>
        </authorList>
    </citation>
    <scope>NUCLEOTIDE SEQUENCE [LARGE SCALE GENOMIC DNA]</scope>
</reference>
<dbReference type="FunFam" id="1.20.1250.20:FF:000001">
    <property type="entry name" value="Dicarboxylate MFS transporter"/>
    <property type="match status" value="1"/>
</dbReference>
<feature type="transmembrane region" description="Helical" evidence="11">
    <location>
        <begin position="415"/>
        <end position="437"/>
    </location>
</feature>
<keyword evidence="3" id="KW-0813">Transport</keyword>
<dbReference type="GO" id="GO:0015293">
    <property type="term" value="F:symporter activity"/>
    <property type="evidence" value="ECO:0007669"/>
    <property type="project" value="UniProtKB-KW"/>
</dbReference>
<comment type="similarity">
    <text evidence="2">Belongs to the major facilitator superfamily. Metabolite:H+ Symporter (MHS) family (TC 2.A.1.6) family.</text>
</comment>
<evidence type="ECO:0000256" key="7">
    <source>
        <dbReference type="ARBA" id="ARBA00022989"/>
    </source>
</evidence>
<feature type="transmembrane region" description="Helical" evidence="11">
    <location>
        <begin position="31"/>
        <end position="52"/>
    </location>
</feature>
<keyword evidence="4" id="KW-1003">Cell membrane</keyword>
<evidence type="ECO:0000256" key="3">
    <source>
        <dbReference type="ARBA" id="ARBA00022448"/>
    </source>
</evidence>
<evidence type="ECO:0000256" key="8">
    <source>
        <dbReference type="ARBA" id="ARBA00023136"/>
    </source>
</evidence>
<protein>
    <recommendedName>
        <fullName evidence="10">Putative proline/betaine transporter</fullName>
    </recommendedName>
</protein>
<dbReference type="Proteomes" id="UP000244338">
    <property type="component" value="Unassembled WGS sequence"/>
</dbReference>
<dbReference type="InterPro" id="IPR020846">
    <property type="entry name" value="MFS_dom"/>
</dbReference>
<comment type="subcellular location">
    <subcellularLocation>
        <location evidence="1">Cell membrane</location>
        <topology evidence="1">Multi-pass membrane protein</topology>
    </subcellularLocation>
</comment>
<dbReference type="AlphaFoldDB" id="A0A2R6XZP6"/>
<comment type="function">
    <text evidence="9">May be a proton symporter involved in the uptake of osmolytes such as proline and glycine betaine.</text>
</comment>
<sequence length="447" mass="48598">MSNKLSETSFKTSDSMVDTAIMIDKKSRVRALMGSAVGSIIEWYDFFLYGTMSGLIFGPLFFPAESATASQLLAFTSFALAFLIRPIGGIFFSHFGDRIGRKNTLVVTLTMMGLSTTLIGLMPTYNAIGVAAPILLTLLRLLQGFSLGGEWGGGILMAVEYSPRERRGLYAAVPQTGAMFGLALGNFTVSILSLIFTEEQFLSFGWRIPFLLSVILLIVGLWIRSKVAETPSFKKVKEEGTTARIPLVETLKKHWRSVLVVIGAKFIETSTFFLFATFTISYGISLGFSRTQVLNGVLIAAIVAIPVMFVVGSLSDRFGRKRMYILGTILIMAYIVPFFWMMNQGSVFLLTTALIIGFGVIWPIYGAVLPSLFAESFSAEVRYTGVSLGYQVGAALVGGPAPLIATALLSAYGGSYLPIALFIIANGMISLIALSFAKERHHQELDA</sequence>
<evidence type="ECO:0000259" key="12">
    <source>
        <dbReference type="PROSITE" id="PS50850"/>
    </source>
</evidence>
<evidence type="ECO:0000256" key="5">
    <source>
        <dbReference type="ARBA" id="ARBA00022692"/>
    </source>
</evidence>